<dbReference type="PANTHER" id="PTHR23131:SF0">
    <property type="entry name" value="ENDORIBONUCLEASE LACTB2"/>
    <property type="match status" value="1"/>
</dbReference>
<dbReference type="Proteomes" id="UP000571817">
    <property type="component" value="Unassembled WGS sequence"/>
</dbReference>
<organism evidence="2 3">
    <name type="scientific">Allobranchiibius huperziae</name>
    <dbReference type="NCBI Taxonomy" id="1874116"/>
    <lineage>
        <taxon>Bacteria</taxon>
        <taxon>Bacillati</taxon>
        <taxon>Actinomycetota</taxon>
        <taxon>Actinomycetes</taxon>
        <taxon>Micrococcales</taxon>
        <taxon>Dermacoccaceae</taxon>
        <taxon>Allobranchiibius</taxon>
    </lineage>
</organism>
<keyword evidence="2" id="KW-0378">Hydrolase</keyword>
<comment type="caution">
    <text evidence="2">The sequence shown here is derived from an EMBL/GenBank/DDBJ whole genome shotgun (WGS) entry which is preliminary data.</text>
</comment>
<dbReference type="Pfam" id="PF17778">
    <property type="entry name" value="WHD_BLACT"/>
    <property type="match status" value="1"/>
</dbReference>
<name>A0A853D9Y4_9MICO</name>
<sequence>MTLDGTNTWVLHTPGGDEAVVVDPGPLDEGHLQAVLEVVRAAGARVALTLLTHGHFDHAESADRWAELTGSPVRGAGHGRAFTDDEWITVGDLRIQVLLTPGHTKDSVSFLVPDQQLLLTGDTVLGRGTSVVAHPDGELAAYLASLDRLAGVAGGMTLGPGHGPTHADAAAVIAQYARHRLQRLDQVRAALAAGAGDADDVAQAVVEQVYADVPREVWPAAHKTVQAQLDYLAARG</sequence>
<proteinExistence type="predicted"/>
<dbReference type="Gene3D" id="1.10.10.10">
    <property type="entry name" value="Winged helix-like DNA-binding domain superfamily/Winged helix DNA-binding domain"/>
    <property type="match status" value="1"/>
</dbReference>
<gene>
    <name evidence="2" type="ORF">HNR15_000360</name>
</gene>
<evidence type="ECO:0000313" key="3">
    <source>
        <dbReference type="Proteomes" id="UP000571817"/>
    </source>
</evidence>
<dbReference type="AlphaFoldDB" id="A0A853D9Y4"/>
<dbReference type="Pfam" id="PF00753">
    <property type="entry name" value="Lactamase_B"/>
    <property type="match status" value="2"/>
</dbReference>
<reference evidence="2 3" key="1">
    <citation type="submission" date="2020-07" db="EMBL/GenBank/DDBJ databases">
        <title>Sequencing the genomes of 1000 actinobacteria strains.</title>
        <authorList>
            <person name="Klenk H.-P."/>
        </authorList>
    </citation>
    <scope>NUCLEOTIDE SEQUENCE [LARGE SCALE GENOMIC DNA]</scope>
    <source>
        <strain evidence="2 3">DSM 29531</strain>
    </source>
</reference>
<keyword evidence="3" id="KW-1185">Reference proteome</keyword>
<dbReference type="SUPFAM" id="SSF56281">
    <property type="entry name" value="Metallo-hydrolase/oxidoreductase"/>
    <property type="match status" value="1"/>
</dbReference>
<dbReference type="InterPro" id="IPR041516">
    <property type="entry name" value="LACTB2_WH"/>
</dbReference>
<dbReference type="InterPro" id="IPR036866">
    <property type="entry name" value="RibonucZ/Hydroxyglut_hydro"/>
</dbReference>
<protein>
    <submittedName>
        <fullName evidence="2">Glyoxylase-like metal-dependent hydrolase (Beta-lactamase superfamily II)</fullName>
    </submittedName>
</protein>
<dbReference type="InterPro" id="IPR001279">
    <property type="entry name" value="Metallo-B-lactamas"/>
</dbReference>
<dbReference type="CDD" id="cd16278">
    <property type="entry name" value="metallo-hydrolase-like_MBL-fold"/>
    <property type="match status" value="1"/>
</dbReference>
<accession>A0A853D9Y4</accession>
<evidence type="ECO:0000259" key="1">
    <source>
        <dbReference type="SMART" id="SM00849"/>
    </source>
</evidence>
<dbReference type="EMBL" id="JACCFW010000001">
    <property type="protein sequence ID" value="NYJ73397.1"/>
    <property type="molecule type" value="Genomic_DNA"/>
</dbReference>
<dbReference type="Gene3D" id="3.60.15.10">
    <property type="entry name" value="Ribonuclease Z/Hydroxyacylglutathione hydrolase-like"/>
    <property type="match status" value="1"/>
</dbReference>
<dbReference type="InterPro" id="IPR050662">
    <property type="entry name" value="Sec-metab_biosynth-thioest"/>
</dbReference>
<dbReference type="PANTHER" id="PTHR23131">
    <property type="entry name" value="ENDORIBONUCLEASE LACTB2"/>
    <property type="match status" value="1"/>
</dbReference>
<dbReference type="InterPro" id="IPR036388">
    <property type="entry name" value="WH-like_DNA-bd_sf"/>
</dbReference>
<dbReference type="RefSeq" id="WP_246305872.1">
    <property type="nucleotide sequence ID" value="NZ_JACCFW010000001.1"/>
</dbReference>
<dbReference type="GO" id="GO:0016787">
    <property type="term" value="F:hydrolase activity"/>
    <property type="evidence" value="ECO:0007669"/>
    <property type="project" value="UniProtKB-KW"/>
</dbReference>
<dbReference type="SMART" id="SM00849">
    <property type="entry name" value="Lactamase_B"/>
    <property type="match status" value="1"/>
</dbReference>
<feature type="domain" description="Metallo-beta-lactamase" evidence="1">
    <location>
        <begin position="5"/>
        <end position="162"/>
    </location>
</feature>
<evidence type="ECO:0000313" key="2">
    <source>
        <dbReference type="EMBL" id="NYJ73397.1"/>
    </source>
</evidence>